<dbReference type="AlphaFoldDB" id="A0A0E9SPB4"/>
<reference evidence="1" key="2">
    <citation type="journal article" date="2015" name="Fish Shellfish Immunol.">
        <title>Early steps in the European eel (Anguilla anguilla)-Vibrio vulnificus interaction in the gills: Role of the RtxA13 toxin.</title>
        <authorList>
            <person name="Callol A."/>
            <person name="Pajuelo D."/>
            <person name="Ebbesson L."/>
            <person name="Teles M."/>
            <person name="MacKenzie S."/>
            <person name="Amaro C."/>
        </authorList>
    </citation>
    <scope>NUCLEOTIDE SEQUENCE</scope>
</reference>
<evidence type="ECO:0000313" key="1">
    <source>
        <dbReference type="EMBL" id="JAH42328.1"/>
    </source>
</evidence>
<name>A0A0E9SPB4_ANGAN</name>
<proteinExistence type="predicted"/>
<protein>
    <submittedName>
        <fullName evidence="1">Uncharacterized protein</fullName>
    </submittedName>
</protein>
<dbReference type="EMBL" id="GBXM01066249">
    <property type="protein sequence ID" value="JAH42328.1"/>
    <property type="molecule type" value="Transcribed_RNA"/>
</dbReference>
<sequence>MINFSSFYKMCFLQYTSCRC</sequence>
<organism evidence="1">
    <name type="scientific">Anguilla anguilla</name>
    <name type="common">European freshwater eel</name>
    <name type="synonym">Muraena anguilla</name>
    <dbReference type="NCBI Taxonomy" id="7936"/>
    <lineage>
        <taxon>Eukaryota</taxon>
        <taxon>Metazoa</taxon>
        <taxon>Chordata</taxon>
        <taxon>Craniata</taxon>
        <taxon>Vertebrata</taxon>
        <taxon>Euteleostomi</taxon>
        <taxon>Actinopterygii</taxon>
        <taxon>Neopterygii</taxon>
        <taxon>Teleostei</taxon>
        <taxon>Anguilliformes</taxon>
        <taxon>Anguillidae</taxon>
        <taxon>Anguilla</taxon>
    </lineage>
</organism>
<accession>A0A0E9SPB4</accession>
<reference evidence="1" key="1">
    <citation type="submission" date="2014-11" db="EMBL/GenBank/DDBJ databases">
        <authorList>
            <person name="Amaro Gonzalez C."/>
        </authorList>
    </citation>
    <scope>NUCLEOTIDE SEQUENCE</scope>
</reference>